<dbReference type="InterPro" id="IPR009072">
    <property type="entry name" value="Histone-fold"/>
</dbReference>
<dbReference type="GO" id="GO:0051382">
    <property type="term" value="P:kinetochore assembly"/>
    <property type="evidence" value="ECO:0007669"/>
    <property type="project" value="InterPro"/>
</dbReference>
<dbReference type="InterPro" id="IPR052484">
    <property type="entry name" value="CENP-W/WIP1"/>
</dbReference>
<keyword evidence="5" id="KW-0539">Nucleus</keyword>
<dbReference type="CDD" id="cd13732">
    <property type="entry name" value="HFD_CENP-W"/>
    <property type="match status" value="1"/>
</dbReference>
<evidence type="ECO:0000256" key="7">
    <source>
        <dbReference type="ARBA" id="ARBA00038432"/>
    </source>
</evidence>
<evidence type="ECO:0000256" key="5">
    <source>
        <dbReference type="ARBA" id="ARBA00023242"/>
    </source>
</evidence>
<dbReference type="PANTHER" id="PTHR34832:SF1">
    <property type="entry name" value="CENTROMERE PROTEIN W"/>
    <property type="match status" value="1"/>
</dbReference>
<evidence type="ECO:0000313" key="8">
    <source>
        <dbReference type="EMBL" id="KAJ1955509.1"/>
    </source>
</evidence>
<dbReference type="Gene3D" id="1.10.20.10">
    <property type="entry name" value="Histone, subunit A"/>
    <property type="match status" value="1"/>
</dbReference>
<name>A0A9W8AQT5_9FUNG</name>
<dbReference type="GO" id="GO:0005654">
    <property type="term" value="C:nucleoplasm"/>
    <property type="evidence" value="ECO:0007669"/>
    <property type="project" value="TreeGrafter"/>
</dbReference>
<comment type="similarity">
    <text evidence="7">Belongs to the CENP-W/WIP1 family.</text>
</comment>
<reference evidence="8" key="1">
    <citation type="submission" date="2022-07" db="EMBL/GenBank/DDBJ databases">
        <title>Phylogenomic reconstructions and comparative analyses of Kickxellomycotina fungi.</title>
        <authorList>
            <person name="Reynolds N.K."/>
            <person name="Stajich J.E."/>
            <person name="Barry K."/>
            <person name="Grigoriev I.V."/>
            <person name="Crous P."/>
            <person name="Smith M.E."/>
        </authorList>
    </citation>
    <scope>NUCLEOTIDE SEQUENCE</scope>
    <source>
        <strain evidence="8">RSA 1196</strain>
    </source>
</reference>
<evidence type="ECO:0008006" key="10">
    <source>
        <dbReference type="Google" id="ProtNLM"/>
    </source>
</evidence>
<dbReference type="OrthoDB" id="2543597at2759"/>
<comment type="subcellular location">
    <subcellularLocation>
        <location evidence="2">Chromosome</location>
        <location evidence="2">Centromere</location>
        <location evidence="2">Kinetochore</location>
    </subcellularLocation>
    <subcellularLocation>
        <location evidence="1">Nucleus</location>
    </subcellularLocation>
</comment>
<dbReference type="SUPFAM" id="SSF47113">
    <property type="entry name" value="Histone-fold"/>
    <property type="match status" value="1"/>
</dbReference>
<dbReference type="InterPro" id="IPR028847">
    <property type="entry name" value="CENP-W"/>
</dbReference>
<gene>
    <name evidence="8" type="ORF">IWQ62_005512</name>
</gene>
<evidence type="ECO:0000256" key="6">
    <source>
        <dbReference type="ARBA" id="ARBA00023328"/>
    </source>
</evidence>
<keyword evidence="4" id="KW-0995">Kinetochore</keyword>
<dbReference type="GO" id="GO:0000278">
    <property type="term" value="P:mitotic cell cycle"/>
    <property type="evidence" value="ECO:0007669"/>
    <property type="project" value="InterPro"/>
</dbReference>
<keyword evidence="9" id="KW-1185">Reference proteome</keyword>
<dbReference type="PANTHER" id="PTHR34832">
    <property type="entry name" value="CENTROMERE PROTEIN W"/>
    <property type="match status" value="1"/>
</dbReference>
<evidence type="ECO:0000256" key="2">
    <source>
        <dbReference type="ARBA" id="ARBA00004629"/>
    </source>
</evidence>
<dbReference type="Pfam" id="PF15510">
    <property type="entry name" value="CENP-W"/>
    <property type="match status" value="1"/>
</dbReference>
<dbReference type="EMBL" id="JANBPY010002320">
    <property type="protein sequence ID" value="KAJ1955509.1"/>
    <property type="molecule type" value="Genomic_DNA"/>
</dbReference>
<evidence type="ECO:0000256" key="4">
    <source>
        <dbReference type="ARBA" id="ARBA00022838"/>
    </source>
</evidence>
<dbReference type="GO" id="GO:0003677">
    <property type="term" value="F:DNA binding"/>
    <property type="evidence" value="ECO:0007669"/>
    <property type="project" value="InterPro"/>
</dbReference>
<evidence type="ECO:0000256" key="1">
    <source>
        <dbReference type="ARBA" id="ARBA00004123"/>
    </source>
</evidence>
<dbReference type="GO" id="GO:0046982">
    <property type="term" value="F:protein heterodimerization activity"/>
    <property type="evidence" value="ECO:0007669"/>
    <property type="project" value="InterPro"/>
</dbReference>
<keyword evidence="6" id="KW-0137">Centromere</keyword>
<evidence type="ECO:0000313" key="9">
    <source>
        <dbReference type="Proteomes" id="UP001150925"/>
    </source>
</evidence>
<dbReference type="GO" id="GO:0000776">
    <property type="term" value="C:kinetochore"/>
    <property type="evidence" value="ECO:0007669"/>
    <property type="project" value="UniProtKB-KW"/>
</dbReference>
<comment type="caution">
    <text evidence="8">The sequence shown here is derived from an EMBL/GenBank/DDBJ whole genome shotgun (WGS) entry which is preliminary data.</text>
</comment>
<dbReference type="AlphaFoldDB" id="A0A9W8AQT5"/>
<keyword evidence="3" id="KW-0158">Chromosome</keyword>
<accession>A0A9W8AQT5</accession>
<dbReference type="Proteomes" id="UP001150925">
    <property type="component" value="Unassembled WGS sequence"/>
</dbReference>
<organism evidence="8 9">
    <name type="scientific">Dispira parvispora</name>
    <dbReference type="NCBI Taxonomy" id="1520584"/>
    <lineage>
        <taxon>Eukaryota</taxon>
        <taxon>Fungi</taxon>
        <taxon>Fungi incertae sedis</taxon>
        <taxon>Zoopagomycota</taxon>
        <taxon>Kickxellomycotina</taxon>
        <taxon>Dimargaritomycetes</taxon>
        <taxon>Dimargaritales</taxon>
        <taxon>Dimargaritaceae</taxon>
        <taxon>Dispira</taxon>
    </lineage>
</organism>
<sequence length="76" mass="8816">MTKLYSRSLLRKIIKTHEPQHRLSSNVDVMVYLDYLLFLSELSKEAQIVARGEGQSEVSSRHLQRAADLTLRRFKG</sequence>
<evidence type="ECO:0000256" key="3">
    <source>
        <dbReference type="ARBA" id="ARBA00022454"/>
    </source>
</evidence>
<dbReference type="GO" id="GO:0007059">
    <property type="term" value="P:chromosome segregation"/>
    <property type="evidence" value="ECO:0007669"/>
    <property type="project" value="TreeGrafter"/>
</dbReference>
<proteinExistence type="inferred from homology"/>
<protein>
    <recommendedName>
        <fullName evidence="10">Transcription factor CBF/NF-Y/archaeal histone domain-containing protein</fullName>
    </recommendedName>
</protein>